<keyword evidence="2" id="KW-0547">Nucleotide-binding</keyword>
<name>A0A512RSC0_9BACT</name>
<evidence type="ECO:0000313" key="8">
    <source>
        <dbReference type="Proteomes" id="UP000321436"/>
    </source>
</evidence>
<evidence type="ECO:0000259" key="6">
    <source>
        <dbReference type="PROSITE" id="PS50893"/>
    </source>
</evidence>
<dbReference type="InterPro" id="IPR003439">
    <property type="entry name" value="ABC_transporter-like_ATP-bd"/>
</dbReference>
<dbReference type="InterPro" id="IPR007845">
    <property type="entry name" value="HemS/ChuX_dom"/>
</dbReference>
<dbReference type="CDD" id="cd03214">
    <property type="entry name" value="ABC_Iron-Siderophores_B12_Hemin"/>
    <property type="match status" value="1"/>
</dbReference>
<keyword evidence="1" id="KW-0813">Transport</keyword>
<dbReference type="InterPro" id="IPR017871">
    <property type="entry name" value="ABC_transporter-like_CS"/>
</dbReference>
<dbReference type="PROSITE" id="PS50893">
    <property type="entry name" value="ABC_TRANSPORTER_2"/>
    <property type="match status" value="1"/>
</dbReference>
<dbReference type="GO" id="GO:0005524">
    <property type="term" value="F:ATP binding"/>
    <property type="evidence" value="ECO:0007669"/>
    <property type="project" value="UniProtKB-KW"/>
</dbReference>
<protein>
    <recommendedName>
        <fullName evidence="6">ABC transporter domain-containing protein</fullName>
    </recommendedName>
</protein>
<dbReference type="EMBL" id="BKAU01000007">
    <property type="protein sequence ID" value="GEP98598.1"/>
    <property type="molecule type" value="Genomic_DNA"/>
</dbReference>
<dbReference type="SUPFAM" id="SSF52540">
    <property type="entry name" value="P-loop containing nucleoside triphosphate hydrolases"/>
    <property type="match status" value="1"/>
</dbReference>
<dbReference type="InterPro" id="IPR053733">
    <property type="entry name" value="Heme_Transport_Util_sf"/>
</dbReference>
<keyword evidence="3" id="KW-0067">ATP-binding</keyword>
<dbReference type="SUPFAM" id="SSF144064">
    <property type="entry name" value="Heme iron utilization protein-like"/>
    <property type="match status" value="1"/>
</dbReference>
<dbReference type="Gene3D" id="3.40.50.300">
    <property type="entry name" value="P-loop containing nucleotide triphosphate hydrolases"/>
    <property type="match status" value="1"/>
</dbReference>
<dbReference type="NCBIfam" id="NF010068">
    <property type="entry name" value="PRK13548.1"/>
    <property type="match status" value="1"/>
</dbReference>
<evidence type="ECO:0000256" key="3">
    <source>
        <dbReference type="ARBA" id="ARBA00022840"/>
    </source>
</evidence>
<keyword evidence="4" id="KW-1278">Translocase</keyword>
<dbReference type="CDD" id="cd16831">
    <property type="entry name" value="HemS-like_C"/>
    <property type="match status" value="1"/>
</dbReference>
<dbReference type="OrthoDB" id="316630at2"/>
<dbReference type="InterPro" id="IPR027417">
    <property type="entry name" value="P-loop_NTPase"/>
</dbReference>
<dbReference type="Gene3D" id="3.40.1570.10">
    <property type="entry name" value="HemS/ChuS/ChuX like domains"/>
    <property type="match status" value="2"/>
</dbReference>
<dbReference type="Proteomes" id="UP000321436">
    <property type="component" value="Unassembled WGS sequence"/>
</dbReference>
<dbReference type="Pfam" id="PF00005">
    <property type="entry name" value="ABC_tran"/>
    <property type="match status" value="1"/>
</dbReference>
<comment type="caution">
    <text evidence="7">The sequence shown here is derived from an EMBL/GenBank/DDBJ whole genome shotgun (WGS) entry which is preliminary data.</text>
</comment>
<reference evidence="7 8" key="1">
    <citation type="submission" date="2019-07" db="EMBL/GenBank/DDBJ databases">
        <title>Whole genome shotgun sequence of Chitinophaga cymbidii NBRC 109752.</title>
        <authorList>
            <person name="Hosoyama A."/>
            <person name="Uohara A."/>
            <person name="Ohji S."/>
            <person name="Ichikawa N."/>
        </authorList>
    </citation>
    <scope>NUCLEOTIDE SEQUENCE [LARGE SCALE GENOMIC DNA]</scope>
    <source>
        <strain evidence="7 8">NBRC 109752</strain>
    </source>
</reference>
<dbReference type="CDD" id="cd16830">
    <property type="entry name" value="HemS-like_N"/>
    <property type="match status" value="1"/>
</dbReference>
<dbReference type="PROSITE" id="PS00211">
    <property type="entry name" value="ABC_TRANSPORTER_1"/>
    <property type="match status" value="1"/>
</dbReference>
<evidence type="ECO:0000256" key="5">
    <source>
        <dbReference type="ARBA" id="ARBA00037066"/>
    </source>
</evidence>
<dbReference type="Pfam" id="PF05171">
    <property type="entry name" value="HemS"/>
    <property type="match status" value="2"/>
</dbReference>
<dbReference type="SMART" id="SM00382">
    <property type="entry name" value="AAA"/>
    <property type="match status" value="1"/>
</dbReference>
<keyword evidence="8" id="KW-1185">Reference proteome</keyword>
<evidence type="ECO:0000256" key="4">
    <source>
        <dbReference type="ARBA" id="ARBA00022967"/>
    </source>
</evidence>
<dbReference type="AlphaFoldDB" id="A0A512RSC0"/>
<evidence type="ECO:0000256" key="2">
    <source>
        <dbReference type="ARBA" id="ARBA00022741"/>
    </source>
</evidence>
<evidence type="ECO:0000313" key="7">
    <source>
        <dbReference type="EMBL" id="GEP98598.1"/>
    </source>
</evidence>
<dbReference type="PANTHER" id="PTHR42794">
    <property type="entry name" value="HEMIN IMPORT ATP-BINDING PROTEIN HMUV"/>
    <property type="match status" value="1"/>
</dbReference>
<gene>
    <name evidence="7" type="ORF">CCY01nite_48580</name>
</gene>
<proteinExistence type="predicted"/>
<evidence type="ECO:0000256" key="1">
    <source>
        <dbReference type="ARBA" id="ARBA00022448"/>
    </source>
</evidence>
<accession>A0A512RSC0</accession>
<dbReference type="PANTHER" id="PTHR42794:SF1">
    <property type="entry name" value="HEMIN IMPORT ATP-BINDING PROTEIN HMUV"/>
    <property type="match status" value="1"/>
</dbReference>
<dbReference type="RefSeq" id="WP_146867217.1">
    <property type="nucleotide sequence ID" value="NZ_BKAU01000007.1"/>
</dbReference>
<dbReference type="GO" id="GO:0006826">
    <property type="term" value="P:iron ion transport"/>
    <property type="evidence" value="ECO:0007669"/>
    <property type="project" value="InterPro"/>
</dbReference>
<feature type="domain" description="ABC transporter" evidence="6">
    <location>
        <begin position="2"/>
        <end position="247"/>
    </location>
</feature>
<comment type="function">
    <text evidence="5">Part of the ABC transporter complex HmuTUV involved in hemin import. Responsible for energy coupling to the transport system.</text>
</comment>
<dbReference type="InterPro" id="IPR003593">
    <property type="entry name" value="AAA+_ATPase"/>
</dbReference>
<dbReference type="GO" id="GO:0016887">
    <property type="term" value="F:ATP hydrolysis activity"/>
    <property type="evidence" value="ECO:0007669"/>
    <property type="project" value="InterPro"/>
</dbReference>
<sequence length="620" mass="69174">MLEIDQISLRLGGRPILDKVSMRAKDGELCVLMGANGAGKSTLLKAIAGEYAHYEGDVRLHGKNLRQLSIREQARSRAVLSQQIQLQLPFTVAQVVMMGRFVYGREATALDQSIVTYAMELLQIPDLQDRSYLTLSGGQKQRVQMARVLAQILETPDLEGMHYKGKKMLLLDEPVTGMDIRHQQLSLQLAARLARQGVLVIAVLHDFQLAAAYAEKVVLLHRGTVYKQGKSTEVLTEPVIRHCFQVSVQVLAHADYPYPLIVAGLPEKNIHSHNNHTMETTTNNSLAEQWIQFREANPRTRIRDAARRLNATEGQLVAAFTGKGVTALQSDFRNILPRIPALGRVMVLTRNESCVIERKGAFEEVNVENKHVGLVLGKDIDLRMFLNHWVYGFALTDDESNGFKRSIQVFDAQGEAVIKIFAQPETDIAAWDQLVADFSAPEQSTEISVSPAPAPRPNAADIDKTAFLNDWAALQDTHDFFPMLARYRAGRQQALEIAAGKFTRKTADSVIKTMLEEAAATGLEIMVFVGNRGNIEIHTGPVKKIVEIPGWINVMDPDFNLHLRLDDVARCWVVEKPSVDGTVTSIEVFDAQEEMIVQFFGKRKPGSPELQAWRDLVAKF</sequence>
<organism evidence="7 8">
    <name type="scientific">Chitinophaga cymbidii</name>
    <dbReference type="NCBI Taxonomy" id="1096750"/>
    <lineage>
        <taxon>Bacteria</taxon>
        <taxon>Pseudomonadati</taxon>
        <taxon>Bacteroidota</taxon>
        <taxon>Chitinophagia</taxon>
        <taxon>Chitinophagales</taxon>
        <taxon>Chitinophagaceae</taxon>
        <taxon>Chitinophaga</taxon>
    </lineage>
</organism>